<dbReference type="EMBL" id="CP106983">
    <property type="protein sequence ID" value="UYF97140.1"/>
    <property type="molecule type" value="Genomic_DNA"/>
</dbReference>
<dbReference type="GeneID" id="83624418"/>
<organism evidence="2 3">
    <name type="scientific">Rhodococcus aetherivorans</name>
    <dbReference type="NCBI Taxonomy" id="191292"/>
    <lineage>
        <taxon>Bacteria</taxon>
        <taxon>Bacillati</taxon>
        <taxon>Actinomycetota</taxon>
        <taxon>Actinomycetes</taxon>
        <taxon>Mycobacteriales</taxon>
        <taxon>Nocardiaceae</taxon>
        <taxon>Rhodococcus</taxon>
    </lineage>
</organism>
<dbReference type="Pfam" id="PF20815">
    <property type="entry name" value="GIY_YIG_2"/>
    <property type="match status" value="1"/>
</dbReference>
<feature type="domain" description="GIY-YIG catalytic" evidence="1">
    <location>
        <begin position="34"/>
        <end position="158"/>
    </location>
</feature>
<sequence>MTDLNTLDPAAAITALGTATHQLDELTTLPKSRGLYAWWAAPAVLPQLPGPDHPSEENLRLLYVGIASNLRRRIIGNHLRRSGSSTLRRTLASLLLTEQQYRTERTDRVALVAEDEARLTAWMHTHLRLSWCEHPNPAAIEPAVIGQWAPPLNLDHTSSGAVRDLVHAARTAYNTSA</sequence>
<reference evidence="2" key="1">
    <citation type="submission" date="2022-09" db="EMBL/GenBank/DDBJ databases">
        <title>The genome sequence of Rhodococcus aetherivorans N1.</title>
        <authorList>
            <person name="Jiang W."/>
        </authorList>
    </citation>
    <scope>NUCLEOTIDE SEQUENCE</scope>
    <source>
        <strain evidence="2">N1</strain>
        <plasmid evidence="2">pN2</plasmid>
    </source>
</reference>
<dbReference type="AlphaFoldDB" id="A0AA46P8Q2"/>
<dbReference type="InterPro" id="IPR049311">
    <property type="entry name" value="GIY_YIG_cat"/>
</dbReference>
<gene>
    <name evidence="2" type="ORF">OCS65_28360</name>
</gene>
<protein>
    <submittedName>
        <fullName evidence="2">GIY-YIG nuclease family protein</fullName>
    </submittedName>
</protein>
<proteinExistence type="predicted"/>
<evidence type="ECO:0000313" key="2">
    <source>
        <dbReference type="EMBL" id="UYF97140.1"/>
    </source>
</evidence>
<evidence type="ECO:0000313" key="3">
    <source>
        <dbReference type="Proteomes" id="UP001163947"/>
    </source>
</evidence>
<accession>A0AA46P8Q2</accession>
<dbReference type="RefSeq" id="WP_263510413.1">
    <property type="nucleotide sequence ID" value="NZ_CP106983.1"/>
</dbReference>
<name>A0AA46P8Q2_9NOCA</name>
<dbReference type="Proteomes" id="UP001163947">
    <property type="component" value="Plasmid pN2"/>
</dbReference>
<geneLocation type="plasmid" evidence="2 3">
    <name>pN2</name>
</geneLocation>
<keyword evidence="2" id="KW-0614">Plasmid</keyword>
<evidence type="ECO:0000259" key="1">
    <source>
        <dbReference type="Pfam" id="PF20815"/>
    </source>
</evidence>